<evidence type="ECO:0000313" key="2">
    <source>
        <dbReference type="EMBL" id="QPR74060.1"/>
    </source>
</evidence>
<feature type="transmembrane region" description="Helical" evidence="1">
    <location>
        <begin position="33"/>
        <end position="54"/>
    </location>
</feature>
<dbReference type="AlphaFoldDB" id="A0AB37GMV5"/>
<feature type="transmembrane region" description="Helical" evidence="1">
    <location>
        <begin position="6"/>
        <end position="26"/>
    </location>
</feature>
<dbReference type="Gene3D" id="3.10.450.730">
    <property type="entry name" value="BLIP domain"/>
    <property type="match status" value="1"/>
</dbReference>
<evidence type="ECO:0000256" key="1">
    <source>
        <dbReference type="SAM" id="Phobius"/>
    </source>
</evidence>
<keyword evidence="1" id="KW-1133">Transmembrane helix</keyword>
<dbReference type="EMBL" id="CP065647">
    <property type="protein sequence ID" value="QPR74060.1"/>
    <property type="molecule type" value="Genomic_DNA"/>
</dbReference>
<name>A0AB37GMV5_BACLI</name>
<organism evidence="2 3">
    <name type="scientific">Bacillus licheniformis</name>
    <dbReference type="NCBI Taxonomy" id="1402"/>
    <lineage>
        <taxon>Bacteria</taxon>
        <taxon>Bacillati</taxon>
        <taxon>Bacillota</taxon>
        <taxon>Bacilli</taxon>
        <taxon>Bacillales</taxon>
        <taxon>Bacillaceae</taxon>
        <taxon>Bacillus</taxon>
    </lineage>
</organism>
<dbReference type="Proteomes" id="UP000595038">
    <property type="component" value="Chromosome"/>
</dbReference>
<evidence type="ECO:0000313" key="3">
    <source>
        <dbReference type="Proteomes" id="UP000595038"/>
    </source>
</evidence>
<dbReference type="RefSeq" id="WP_017474571.1">
    <property type="nucleotide sequence ID" value="NZ_CBDFOS010000008.1"/>
</dbReference>
<keyword evidence="1" id="KW-0812">Transmembrane</keyword>
<proteinExistence type="predicted"/>
<keyword evidence="1" id="KW-0472">Membrane</keyword>
<reference evidence="2 3" key="1">
    <citation type="submission" date="2020-12" db="EMBL/GenBank/DDBJ databases">
        <title>FDA dAtabase for Regulatory Grade micrObial Sequences (FDA-ARGOS): Supporting development and validation of Infectious Disease Dx tests.</title>
        <authorList>
            <person name="Nelson B."/>
            <person name="Plummer A."/>
            <person name="Tallon L."/>
            <person name="Sadzewicz L."/>
            <person name="Zhao X."/>
            <person name="Boylan J."/>
            <person name="Ott S."/>
            <person name="Bowen H."/>
            <person name="Vavikolanu K."/>
            <person name="Mehta A."/>
            <person name="Aluvathingal J."/>
            <person name="Nadendla S."/>
            <person name="Myers T."/>
            <person name="Yan Y."/>
            <person name="Sichtig H."/>
        </authorList>
    </citation>
    <scope>NUCLEOTIDE SEQUENCE [LARGE SCALE GENOMIC DNA]</scope>
    <source>
        <strain evidence="2 3">FDAARGOS_923</strain>
    </source>
</reference>
<protein>
    <submittedName>
        <fullName evidence="2">Uncharacterized protein</fullName>
    </submittedName>
</protein>
<sequence length="270" mass="30271">MALFISIFAAFMLIGALIGVLMLIPVQTRKAGLRLALFCIIILLSISLINNFFLKHKNEPVATITPEEYKKIKEGMTYDEVKKIVGGKAKSVEKVGHSSSKFYDFDGEGGLENDAEVSLYFVAGELSFKSEYGLITKNNQSELNHSSTENETSDTRNIIEDLVDKHLKNVSIEDIEVNQNLGHDKKDQYITLVHLSFDLKNSPATTKKIIELYSEDLAARLAEEDTSVSELSVFWKAPYIDEDETLAKFSYKRSGEKMVTSARNVSQLLN</sequence>
<gene>
    <name evidence="2" type="ORF">I6G80_07280</name>
</gene>
<accession>A0AB37GMV5</accession>